<dbReference type="GO" id="GO:0004347">
    <property type="term" value="F:glucose-6-phosphate isomerase activity"/>
    <property type="evidence" value="ECO:0007669"/>
    <property type="project" value="UniProtKB-UniRule"/>
</dbReference>
<dbReference type="InterPro" id="IPR001672">
    <property type="entry name" value="G6P_Isomerase"/>
</dbReference>
<dbReference type="EMBL" id="CWGI01000001">
    <property type="protein sequence ID" value="CRX37032.1"/>
    <property type="molecule type" value="Genomic_DNA"/>
</dbReference>
<keyword evidence="6 8" id="KW-0413">Isomerase</keyword>
<comment type="catalytic activity">
    <reaction evidence="7 8 9">
        <text>alpha-D-glucose 6-phosphate = beta-D-fructose 6-phosphate</text>
        <dbReference type="Rhea" id="RHEA:11816"/>
        <dbReference type="ChEBI" id="CHEBI:57634"/>
        <dbReference type="ChEBI" id="CHEBI:58225"/>
        <dbReference type="EC" id="5.3.1.9"/>
    </reaction>
</comment>
<proteinExistence type="inferred from homology"/>
<dbReference type="FunFam" id="3.40.50.10490:FF:000016">
    <property type="entry name" value="Glucose-6-phosphate isomerase"/>
    <property type="match status" value="1"/>
</dbReference>
<accession>A0A0G7ZLK4</accession>
<comment type="caution">
    <text evidence="8">Lacks conserved residue(s) required for the propagation of feature annotation.</text>
</comment>
<feature type="active site" description="Proton donor" evidence="8">
    <location>
        <position position="280"/>
    </location>
</feature>
<dbReference type="InterPro" id="IPR035482">
    <property type="entry name" value="SIS_PGI_2"/>
</dbReference>
<dbReference type="InterPro" id="IPR035476">
    <property type="entry name" value="SIS_PGI_1"/>
</dbReference>
<dbReference type="HAMAP" id="MF_00473">
    <property type="entry name" value="G6P_isomerase"/>
    <property type="match status" value="1"/>
</dbReference>
<dbReference type="GO" id="GO:0006094">
    <property type="term" value="P:gluconeogenesis"/>
    <property type="evidence" value="ECO:0007669"/>
    <property type="project" value="UniProtKB-UniRule"/>
</dbReference>
<evidence type="ECO:0000256" key="7">
    <source>
        <dbReference type="ARBA" id="ARBA00029321"/>
    </source>
</evidence>
<comment type="function">
    <text evidence="8">Catalyzes the reversible isomerization of glucose-6-phosphate to fructose-6-phosphate.</text>
</comment>
<dbReference type="AlphaFoldDB" id="A0A0G7ZLK4"/>
<dbReference type="UniPathway" id="UPA00138"/>
<dbReference type="InterPro" id="IPR046348">
    <property type="entry name" value="SIS_dom_sf"/>
</dbReference>
<dbReference type="PROSITE" id="PS00174">
    <property type="entry name" value="P_GLUCOSE_ISOMERASE_2"/>
    <property type="match status" value="1"/>
</dbReference>
<evidence type="ECO:0000256" key="3">
    <source>
        <dbReference type="ARBA" id="ARBA00022432"/>
    </source>
</evidence>
<name>A0A0G7ZLK4_9MOLU</name>
<reference evidence="11" key="1">
    <citation type="submission" date="2015-05" db="EMBL/GenBank/DDBJ databases">
        <authorList>
            <person name="Collingro A."/>
        </authorList>
    </citation>
    <scope>NUCLEOTIDE SEQUENCE [LARGE SCALE GENOMIC DNA]</scope>
    <source>
        <strain evidence="11">Ps</strain>
    </source>
</reference>
<protein>
    <recommendedName>
        <fullName evidence="8">Glucose-6-phosphate isomerase</fullName>
        <shortName evidence="8">GPI</shortName>
        <ecNumber evidence="8">5.3.1.9</ecNumber>
    </recommendedName>
    <alternativeName>
        <fullName evidence="8">Phosphoglucose isomerase</fullName>
        <shortName evidence="8">PGI</shortName>
    </alternativeName>
    <alternativeName>
        <fullName evidence="8">Phosphohexose isomerase</fullName>
        <shortName evidence="8">PHI</shortName>
    </alternativeName>
</protein>
<comment type="subcellular location">
    <subcellularLocation>
        <location evidence="8">Cytoplasm</location>
    </subcellularLocation>
</comment>
<dbReference type="PRINTS" id="PR00662">
    <property type="entry name" value="G6PISOMERASE"/>
</dbReference>
<comment type="pathway">
    <text evidence="1 8 9">Carbohydrate degradation; glycolysis; D-glyceraldehyde 3-phosphate and glycerone phosphate from D-glucose: step 2/4.</text>
</comment>
<evidence type="ECO:0000313" key="11">
    <source>
        <dbReference type="Proteomes" id="UP000242141"/>
    </source>
</evidence>
<evidence type="ECO:0000256" key="9">
    <source>
        <dbReference type="RuleBase" id="RU000612"/>
    </source>
</evidence>
<dbReference type="PANTHER" id="PTHR11469:SF1">
    <property type="entry name" value="GLUCOSE-6-PHOSPHATE ISOMERASE"/>
    <property type="match status" value="1"/>
</dbReference>
<evidence type="ECO:0000256" key="2">
    <source>
        <dbReference type="ARBA" id="ARBA00006604"/>
    </source>
</evidence>
<evidence type="ECO:0000256" key="1">
    <source>
        <dbReference type="ARBA" id="ARBA00004926"/>
    </source>
</evidence>
<sequence length="428" mass="49088">MIKLNLKYAKIANKIQKYQSQIDNIHQMIINRTGKGNEMLDWYDWAKKITNTEINAINFKIKNLKTIHKIDTLLVIGIGGSYLGSKAGIDFIKGSIRSNNKIIFTGINISGSHYKQIEEKLENKKWAICVISKSGKTIEPAIAFRHFSKLLEKRVGKAKMKDLITVVTDQKEGLLNNFVNKYGYQKFVIPNGIGGRFSAITSVGLFPMAFVGIDIKKFLDGVKKAMNDFSSNKLKDNIAYQYAVARFIFYKKWNLTSEIFVTYNEDLIMLGEWLKQLFGESEGKEGKGLFPNAVTYTRDLHSLGQFIQEGKKTFFETIIWNENREEDIKIVKDDDNLDNLNYLEGKTIDYINKQALRGVLKAHTEDGNIANIIISFKKNDEYTLGYLWYFFFISVTCSGYLLKINPFNQPGVEIYKKNLNKNLKVNNN</sequence>
<dbReference type="Gene3D" id="3.40.50.10490">
    <property type="entry name" value="Glucose-6-phosphate isomerase like protein, domain 1"/>
    <property type="match status" value="2"/>
</dbReference>
<evidence type="ECO:0000256" key="6">
    <source>
        <dbReference type="ARBA" id="ARBA00023235"/>
    </source>
</evidence>
<comment type="pathway">
    <text evidence="8">Carbohydrate biosynthesis; gluconeogenesis.</text>
</comment>
<evidence type="ECO:0000256" key="4">
    <source>
        <dbReference type="ARBA" id="ARBA00022490"/>
    </source>
</evidence>
<comment type="similarity">
    <text evidence="2 8 9">Belongs to the GPI family.</text>
</comment>
<keyword evidence="5 8" id="KW-0324">Glycolysis</keyword>
<dbReference type="CDD" id="cd05015">
    <property type="entry name" value="SIS_PGI_1"/>
    <property type="match status" value="1"/>
</dbReference>
<evidence type="ECO:0000313" key="10">
    <source>
        <dbReference type="EMBL" id="CRX37032.1"/>
    </source>
</evidence>
<dbReference type="EC" id="5.3.1.9" evidence="8"/>
<dbReference type="InterPro" id="IPR018189">
    <property type="entry name" value="Phosphoglucose_isomerase_CS"/>
</dbReference>
<dbReference type="UniPathway" id="UPA00109">
    <property type="reaction ID" value="UER00181"/>
</dbReference>
<dbReference type="PROSITE" id="PS51463">
    <property type="entry name" value="P_GLUCOSE_ISOMERASE_3"/>
    <property type="match status" value="1"/>
</dbReference>
<gene>
    <name evidence="8" type="primary">pgi</name>
    <name evidence="10" type="ORF">HEPPS_02320</name>
</gene>
<evidence type="ECO:0000256" key="5">
    <source>
        <dbReference type="ARBA" id="ARBA00023152"/>
    </source>
</evidence>
<dbReference type="CDD" id="cd05016">
    <property type="entry name" value="SIS_PGI_2"/>
    <property type="match status" value="1"/>
</dbReference>
<dbReference type="GO" id="GO:0048029">
    <property type="term" value="F:monosaccharide binding"/>
    <property type="evidence" value="ECO:0007669"/>
    <property type="project" value="TreeGrafter"/>
</dbReference>
<keyword evidence="4 8" id="KW-0963">Cytoplasm</keyword>
<dbReference type="SUPFAM" id="SSF53697">
    <property type="entry name" value="SIS domain"/>
    <property type="match status" value="1"/>
</dbReference>
<dbReference type="PROSITE" id="PS00765">
    <property type="entry name" value="P_GLUCOSE_ISOMERASE_1"/>
    <property type="match status" value="1"/>
</dbReference>
<dbReference type="Proteomes" id="UP000242141">
    <property type="component" value="Unassembled WGS sequence"/>
</dbReference>
<dbReference type="NCBIfam" id="NF010697">
    <property type="entry name" value="PRK14097.1"/>
    <property type="match status" value="1"/>
</dbReference>
<dbReference type="GO" id="GO:0005829">
    <property type="term" value="C:cytosol"/>
    <property type="evidence" value="ECO:0007669"/>
    <property type="project" value="TreeGrafter"/>
</dbReference>
<dbReference type="GO" id="GO:0051156">
    <property type="term" value="P:glucose 6-phosphate metabolic process"/>
    <property type="evidence" value="ECO:0007669"/>
    <property type="project" value="TreeGrafter"/>
</dbReference>
<dbReference type="GO" id="GO:0097367">
    <property type="term" value="F:carbohydrate derivative binding"/>
    <property type="evidence" value="ECO:0007669"/>
    <property type="project" value="InterPro"/>
</dbReference>
<dbReference type="GO" id="GO:0006096">
    <property type="term" value="P:glycolytic process"/>
    <property type="evidence" value="ECO:0007669"/>
    <property type="project" value="UniProtKB-UniRule"/>
</dbReference>
<organism evidence="10 11">
    <name type="scientific">Candidatus Hepatoplasma crinochetorum</name>
    <dbReference type="NCBI Taxonomy" id="295596"/>
    <lineage>
        <taxon>Bacteria</taxon>
        <taxon>Bacillati</taxon>
        <taxon>Mycoplasmatota</taxon>
        <taxon>Mollicutes</taxon>
        <taxon>Candidatus Hepatoplasmataceae</taxon>
        <taxon>Candidatus Hepatoplasma</taxon>
    </lineage>
</organism>
<evidence type="ECO:0000256" key="8">
    <source>
        <dbReference type="HAMAP-Rule" id="MF_00473"/>
    </source>
</evidence>
<dbReference type="PANTHER" id="PTHR11469">
    <property type="entry name" value="GLUCOSE-6-PHOSPHATE ISOMERASE"/>
    <property type="match status" value="1"/>
</dbReference>
<keyword evidence="3 8" id="KW-0312">Gluconeogenesis</keyword>
<keyword evidence="11" id="KW-1185">Reference proteome</keyword>
<feature type="active site" evidence="8">
    <location>
        <position position="416"/>
    </location>
</feature>
<dbReference type="Pfam" id="PF00342">
    <property type="entry name" value="PGI"/>
    <property type="match status" value="1"/>
</dbReference>